<accession>I7G849</accession>
<evidence type="ECO:0000313" key="1">
    <source>
        <dbReference type="EMBL" id="BAE90858.1"/>
    </source>
</evidence>
<dbReference type="AlphaFoldDB" id="I7G849"/>
<name>I7G849_MACFA</name>
<sequence length="92" mass="10111">MKQVHSSGLLAPLDSLLTLPCIPDNGECISQPSSPRLKRPGLSLLVGVCYPLVYLYSLNSNPVEAWLSAQRVLLCRKAQSRWVGVLLFDLGF</sequence>
<proteinExistence type="evidence at transcript level"/>
<protein>
    <submittedName>
        <fullName evidence="1">Macaca fascicularis brain cDNA clone: QmoA-10320, similar to human cancer susceptibility candidate 3 (CASC3), mRNA, RefSeq: NM_007359.3</fullName>
    </submittedName>
</protein>
<reference evidence="1" key="1">
    <citation type="journal article" date="2007" name="PLoS Biol.">
        <title>Rate of evolution in brain-expressed genes in humans and other primates.</title>
        <authorList>
            <person name="Wang H.-Y."/>
            <person name="Chien H.-C."/>
            <person name="Osada N."/>
            <person name="Hashimoto K."/>
            <person name="Sugano S."/>
            <person name="Gojobori T."/>
            <person name="Chou C.-K."/>
            <person name="Tsai S.-F."/>
            <person name="Wu C.-I."/>
            <person name="Shen C.-K.J."/>
        </authorList>
    </citation>
    <scope>NUCLEOTIDE SEQUENCE</scope>
</reference>
<dbReference type="EMBL" id="AB173796">
    <property type="protein sequence ID" value="BAE90858.1"/>
    <property type="molecule type" value="mRNA"/>
</dbReference>
<organism evidence="1">
    <name type="scientific">Macaca fascicularis</name>
    <name type="common">Crab-eating macaque</name>
    <name type="synonym">Cynomolgus monkey</name>
    <dbReference type="NCBI Taxonomy" id="9541"/>
    <lineage>
        <taxon>Eukaryota</taxon>
        <taxon>Metazoa</taxon>
        <taxon>Chordata</taxon>
        <taxon>Craniata</taxon>
        <taxon>Vertebrata</taxon>
        <taxon>Euteleostomi</taxon>
        <taxon>Mammalia</taxon>
        <taxon>Eutheria</taxon>
        <taxon>Euarchontoglires</taxon>
        <taxon>Primates</taxon>
        <taxon>Haplorrhini</taxon>
        <taxon>Catarrhini</taxon>
        <taxon>Cercopithecidae</taxon>
        <taxon>Cercopithecinae</taxon>
        <taxon>Macaca</taxon>
    </lineage>
</organism>